<gene>
    <name evidence="4" type="ORF">M3P19_07120</name>
</gene>
<feature type="domain" description="Response regulatory" evidence="2">
    <location>
        <begin position="4"/>
        <end position="115"/>
    </location>
</feature>
<dbReference type="PROSITE" id="PS50110">
    <property type="entry name" value="RESPONSE_REGULATORY"/>
    <property type="match status" value="1"/>
</dbReference>
<dbReference type="Gene3D" id="2.40.50.1020">
    <property type="entry name" value="LytTr DNA-binding domain"/>
    <property type="match status" value="1"/>
</dbReference>
<evidence type="ECO:0000313" key="4">
    <source>
        <dbReference type="EMBL" id="MCL6273772.1"/>
    </source>
</evidence>
<dbReference type="Proteomes" id="UP001203607">
    <property type="component" value="Unassembled WGS sequence"/>
</dbReference>
<dbReference type="Pfam" id="PF04397">
    <property type="entry name" value="LytTR"/>
    <property type="match status" value="1"/>
</dbReference>
<evidence type="ECO:0000259" key="2">
    <source>
        <dbReference type="PROSITE" id="PS50110"/>
    </source>
</evidence>
<feature type="modified residue" description="4-aspartylphosphate" evidence="1">
    <location>
        <position position="55"/>
    </location>
</feature>
<proteinExistence type="predicted"/>
<dbReference type="PANTHER" id="PTHR37299">
    <property type="entry name" value="TRANSCRIPTIONAL REGULATOR-RELATED"/>
    <property type="match status" value="1"/>
</dbReference>
<keyword evidence="4" id="KW-0238">DNA-binding</keyword>
<dbReference type="GO" id="GO:0003677">
    <property type="term" value="F:DNA binding"/>
    <property type="evidence" value="ECO:0007669"/>
    <property type="project" value="UniProtKB-KW"/>
</dbReference>
<dbReference type="SMART" id="SM00850">
    <property type="entry name" value="LytTR"/>
    <property type="match status" value="1"/>
</dbReference>
<dbReference type="Gene3D" id="3.40.50.2300">
    <property type="match status" value="1"/>
</dbReference>
<dbReference type="InterPro" id="IPR011006">
    <property type="entry name" value="CheY-like_superfamily"/>
</dbReference>
<dbReference type="EMBL" id="JAMFMA010000002">
    <property type="protein sequence ID" value="MCL6273772.1"/>
    <property type="molecule type" value="Genomic_DNA"/>
</dbReference>
<organism evidence="4 5">
    <name type="scientific">Flagellimonas spongiicola</name>
    <dbReference type="NCBI Taxonomy" id="2942208"/>
    <lineage>
        <taxon>Bacteria</taxon>
        <taxon>Pseudomonadati</taxon>
        <taxon>Bacteroidota</taxon>
        <taxon>Flavobacteriia</taxon>
        <taxon>Flavobacteriales</taxon>
        <taxon>Flavobacteriaceae</taxon>
        <taxon>Flagellimonas</taxon>
    </lineage>
</organism>
<sequence>MTLNCIIIEDQLQAQLVIKNHIEKIPHLKLLGTYTNALEATPMLKSNNIDLVFLDINLPRINGIDFLKSVDNPPSIIITTAYSEYAVEGFNLAVTDYLVKPISFERFLTAISRVNKNSDVTDESGMSLSKEFIFAKDGHSIIKIYLKDIKIIKSDTDFTIVILENRQLLLAYSLKFWEGVLPKTKFFRCHKSYIINIEKISKIMGNTIYIQKNMIPIGRSNKDALLKKINLI</sequence>
<evidence type="ECO:0000256" key="1">
    <source>
        <dbReference type="PROSITE-ProRule" id="PRU00169"/>
    </source>
</evidence>
<evidence type="ECO:0000259" key="3">
    <source>
        <dbReference type="PROSITE" id="PS50930"/>
    </source>
</evidence>
<name>A0ABT0PSQ3_9FLAO</name>
<comment type="caution">
    <text evidence="4">The sequence shown here is derived from an EMBL/GenBank/DDBJ whole genome shotgun (WGS) entry which is preliminary data.</text>
</comment>
<dbReference type="InterPro" id="IPR001789">
    <property type="entry name" value="Sig_transdc_resp-reg_receiver"/>
</dbReference>
<reference evidence="4 5" key="1">
    <citation type="submission" date="2022-05" db="EMBL/GenBank/DDBJ databases">
        <authorList>
            <person name="Park J.-S."/>
        </authorList>
    </citation>
    <scope>NUCLEOTIDE SEQUENCE [LARGE SCALE GENOMIC DNA]</scope>
    <source>
        <strain evidence="4 5">2012CJ35-5</strain>
    </source>
</reference>
<dbReference type="SMART" id="SM00448">
    <property type="entry name" value="REC"/>
    <property type="match status" value="1"/>
</dbReference>
<dbReference type="Pfam" id="PF00072">
    <property type="entry name" value="Response_reg"/>
    <property type="match status" value="1"/>
</dbReference>
<dbReference type="PROSITE" id="PS50930">
    <property type="entry name" value="HTH_LYTTR"/>
    <property type="match status" value="1"/>
</dbReference>
<dbReference type="InterPro" id="IPR007492">
    <property type="entry name" value="LytTR_DNA-bd_dom"/>
</dbReference>
<dbReference type="PANTHER" id="PTHR37299:SF1">
    <property type="entry name" value="STAGE 0 SPORULATION PROTEIN A HOMOLOG"/>
    <property type="match status" value="1"/>
</dbReference>
<dbReference type="RefSeq" id="WP_249656963.1">
    <property type="nucleotide sequence ID" value="NZ_JAMFMA010000002.1"/>
</dbReference>
<feature type="domain" description="HTH LytTR-type" evidence="3">
    <location>
        <begin position="133"/>
        <end position="231"/>
    </location>
</feature>
<protein>
    <submittedName>
        <fullName evidence="4">LytTR family DNA-binding domain-containing protein</fullName>
    </submittedName>
</protein>
<dbReference type="InterPro" id="IPR046947">
    <property type="entry name" value="LytR-like"/>
</dbReference>
<evidence type="ECO:0000313" key="5">
    <source>
        <dbReference type="Proteomes" id="UP001203607"/>
    </source>
</evidence>
<accession>A0ABT0PSQ3</accession>
<keyword evidence="1" id="KW-0597">Phosphoprotein</keyword>
<keyword evidence="5" id="KW-1185">Reference proteome</keyword>
<dbReference type="SUPFAM" id="SSF52172">
    <property type="entry name" value="CheY-like"/>
    <property type="match status" value="1"/>
</dbReference>